<gene>
    <name evidence="2" type="ORF">RRF57_007606</name>
</gene>
<keyword evidence="3" id="KW-1185">Reference proteome</keyword>
<organism evidence="2 3">
    <name type="scientific">Xylaria bambusicola</name>
    <dbReference type="NCBI Taxonomy" id="326684"/>
    <lineage>
        <taxon>Eukaryota</taxon>
        <taxon>Fungi</taxon>
        <taxon>Dikarya</taxon>
        <taxon>Ascomycota</taxon>
        <taxon>Pezizomycotina</taxon>
        <taxon>Sordariomycetes</taxon>
        <taxon>Xylariomycetidae</taxon>
        <taxon>Xylariales</taxon>
        <taxon>Xylariaceae</taxon>
        <taxon>Xylaria</taxon>
    </lineage>
</organism>
<comment type="caution">
    <text evidence="2">The sequence shown here is derived from an EMBL/GenBank/DDBJ whole genome shotgun (WGS) entry which is preliminary data.</text>
</comment>
<dbReference type="EMBL" id="JAWHQM010000021">
    <property type="protein sequence ID" value="KAK5631892.1"/>
    <property type="molecule type" value="Genomic_DNA"/>
</dbReference>
<dbReference type="Proteomes" id="UP001305414">
    <property type="component" value="Unassembled WGS sequence"/>
</dbReference>
<sequence length="255" mass="26891">MDPTRPYSFPQGIAYAGVPAVSGVPPRSLSFSTQSFVQPQGWGGTQQYAHSPTYDMQSAIPSQVPNYGQQQIVSTYPYEVSPYGQSRPSNYGTMMQSRRHSAIPNTNSAAHMAYSTALVPSGTIAMDHSLSTHPFGDAFNTSTPNATVESASASVGGGYENAGAISQRNGAHGMSVSLPQGTAGFDNQLSNEYGHSMNRLPMSDYVQTSGGAAFGSASNSATPTTISILEITELPSGDEDWGRAESLLPKNEGDY</sequence>
<evidence type="ECO:0000313" key="2">
    <source>
        <dbReference type="EMBL" id="KAK5631892.1"/>
    </source>
</evidence>
<name>A0AAN7Z6F4_9PEZI</name>
<accession>A0AAN7Z6F4</accession>
<dbReference type="AlphaFoldDB" id="A0AAN7Z6F4"/>
<protein>
    <submittedName>
        <fullName evidence="2">Uncharacterized protein</fullName>
    </submittedName>
</protein>
<evidence type="ECO:0000313" key="3">
    <source>
        <dbReference type="Proteomes" id="UP001305414"/>
    </source>
</evidence>
<feature type="region of interest" description="Disordered" evidence="1">
    <location>
        <begin position="231"/>
        <end position="255"/>
    </location>
</feature>
<evidence type="ECO:0000256" key="1">
    <source>
        <dbReference type="SAM" id="MobiDB-lite"/>
    </source>
</evidence>
<reference evidence="2 3" key="1">
    <citation type="submission" date="2023-10" db="EMBL/GenBank/DDBJ databases">
        <title>Draft genome sequence of Xylaria bambusicola isolate GMP-LS, the root and basal stem rot pathogen of sugarcane in Indonesia.</title>
        <authorList>
            <person name="Selvaraj P."/>
            <person name="Muralishankar V."/>
            <person name="Muruganantham S."/>
            <person name="Sp S."/>
            <person name="Haryani S."/>
            <person name="Lau K.J.X."/>
            <person name="Naqvi N.I."/>
        </authorList>
    </citation>
    <scope>NUCLEOTIDE SEQUENCE [LARGE SCALE GENOMIC DNA]</scope>
    <source>
        <strain evidence="2">GMP-LS</strain>
    </source>
</reference>
<proteinExistence type="predicted"/>